<protein>
    <submittedName>
        <fullName evidence="2">Uncharacterized protein</fullName>
    </submittedName>
</protein>
<dbReference type="PATRIC" id="fig|1121098.3.peg.2332"/>
<keyword evidence="3" id="KW-1185">Reference proteome</keyword>
<dbReference type="EMBL" id="AQHY01000026">
    <property type="protein sequence ID" value="EOA54413.1"/>
    <property type="molecule type" value="Genomic_DNA"/>
</dbReference>
<dbReference type="Proteomes" id="UP000017831">
    <property type="component" value="Unassembled WGS sequence"/>
</dbReference>
<proteinExistence type="predicted"/>
<dbReference type="RefSeq" id="WP_005941085.1">
    <property type="nucleotide sequence ID" value="NZ_KB890325.1"/>
</dbReference>
<feature type="signal peptide" evidence="1">
    <location>
        <begin position="1"/>
        <end position="19"/>
    </location>
</feature>
<dbReference type="HOGENOM" id="CLU_1493395_0_0_10"/>
<evidence type="ECO:0000313" key="3">
    <source>
        <dbReference type="Proteomes" id="UP000017831"/>
    </source>
</evidence>
<accession>U6RGX0</accession>
<dbReference type="AlphaFoldDB" id="U6RGX0"/>
<comment type="caution">
    <text evidence="2">The sequence shown here is derived from an EMBL/GenBank/DDBJ whole genome shotgun (WGS) entry which is preliminary data.</text>
</comment>
<evidence type="ECO:0000313" key="2">
    <source>
        <dbReference type="EMBL" id="EOA54413.1"/>
    </source>
</evidence>
<feature type="chain" id="PRO_5004676663" evidence="1">
    <location>
        <begin position="20"/>
        <end position="180"/>
    </location>
</feature>
<dbReference type="GeneID" id="60061771"/>
<dbReference type="OrthoDB" id="1045066at2"/>
<dbReference type="eggNOG" id="ENOG5033RQH">
    <property type="taxonomic scope" value="Bacteria"/>
</dbReference>
<name>U6RGX0_9BACT</name>
<gene>
    <name evidence="2" type="ORF">HMPREF1534_02291</name>
</gene>
<reference evidence="2 3" key="1">
    <citation type="submission" date="2013-04" db="EMBL/GenBank/DDBJ databases">
        <title>The Genome Sequence of Bacteroides massiliensis DSM 17679.</title>
        <authorList>
            <consortium name="The Broad Institute Genomics Platform"/>
            <person name="Earl A."/>
            <person name="Ward D."/>
            <person name="Feldgarden M."/>
            <person name="Gevers D."/>
            <person name="Martens E."/>
            <person name="Fenner L."/>
            <person name="Roux V."/>
            <person name="Mallet M.N."/>
            <person name="Raoult D."/>
            <person name="Walker B."/>
            <person name="Young S."/>
            <person name="Zeng Q."/>
            <person name="Gargeya S."/>
            <person name="Fitzgerald M."/>
            <person name="Haas B."/>
            <person name="Abouelleil A."/>
            <person name="Allen A.W."/>
            <person name="Alvarado L."/>
            <person name="Arachchi H.M."/>
            <person name="Berlin A.M."/>
            <person name="Chapman S.B."/>
            <person name="Gainer-Dewar J."/>
            <person name="Goldberg J."/>
            <person name="Griggs A."/>
            <person name="Gujja S."/>
            <person name="Hansen M."/>
            <person name="Howarth C."/>
            <person name="Imamovic A."/>
            <person name="Ireland A."/>
            <person name="Larimer J."/>
            <person name="McCowan C."/>
            <person name="Murphy C."/>
            <person name="Pearson M."/>
            <person name="Poon T.W."/>
            <person name="Priest M."/>
            <person name="Roberts A."/>
            <person name="Saif S."/>
            <person name="Shea T."/>
            <person name="Sisk P."/>
            <person name="Sykes S."/>
            <person name="Wortman J."/>
            <person name="Nusbaum C."/>
            <person name="Birren B."/>
        </authorList>
    </citation>
    <scope>NUCLEOTIDE SEQUENCE [LARGE SCALE GENOMIC DNA]</scope>
    <source>
        <strain evidence="3">B84634 / Timone 84634 / DSM 17679 / JCM 13223</strain>
    </source>
</reference>
<sequence>MRKLLFLFVVTMLSVTAMAQDVIYDKTNDAGVRTVVCSGMDLGVSNGMNVYVALAGFQYKSTIRYSLAVTIGSGHEVEIPDDSKCLLTLGNGKVLELPTVSGGASVLQSIDIEWGDVYQTFRRFGYYNIKAKDLKKTGKNGIDQIEFQLAPSNYVVMFNQDELGGLLTGSLSVINNLFGK</sequence>
<evidence type="ECO:0000256" key="1">
    <source>
        <dbReference type="SAM" id="SignalP"/>
    </source>
</evidence>
<dbReference type="STRING" id="1121098.HMPREF1534_02291"/>
<keyword evidence="1" id="KW-0732">Signal</keyword>
<organism evidence="2 3">
    <name type="scientific">Phocaeicola massiliensis B84634 = Timone 84634 = DSM 17679 = JCM 13223</name>
    <dbReference type="NCBI Taxonomy" id="1121098"/>
    <lineage>
        <taxon>Bacteria</taxon>
        <taxon>Pseudomonadati</taxon>
        <taxon>Bacteroidota</taxon>
        <taxon>Bacteroidia</taxon>
        <taxon>Bacteroidales</taxon>
        <taxon>Bacteroidaceae</taxon>
        <taxon>Phocaeicola</taxon>
    </lineage>
</organism>